<evidence type="ECO:0000313" key="3">
    <source>
        <dbReference type="Proteomes" id="UP000223749"/>
    </source>
</evidence>
<keyword evidence="1" id="KW-1133">Transmembrane helix</keyword>
<dbReference type="Proteomes" id="UP000223749">
    <property type="component" value="Chromosome"/>
</dbReference>
<dbReference type="OrthoDB" id="1445612at2"/>
<feature type="transmembrane region" description="Helical" evidence="1">
    <location>
        <begin position="12"/>
        <end position="32"/>
    </location>
</feature>
<dbReference type="AlphaFoldDB" id="A0A2D1U9X4"/>
<evidence type="ECO:0000256" key="1">
    <source>
        <dbReference type="SAM" id="Phobius"/>
    </source>
</evidence>
<evidence type="ECO:0008006" key="4">
    <source>
        <dbReference type="Google" id="ProtNLM"/>
    </source>
</evidence>
<accession>A0A2D1U9X4</accession>
<evidence type="ECO:0000313" key="2">
    <source>
        <dbReference type="EMBL" id="ATP58415.1"/>
    </source>
</evidence>
<name>A0A2D1U9X4_9SPHI</name>
<organism evidence="2 3">
    <name type="scientific">Pedobacter ginsengisoli</name>
    <dbReference type="NCBI Taxonomy" id="363852"/>
    <lineage>
        <taxon>Bacteria</taxon>
        <taxon>Pseudomonadati</taxon>
        <taxon>Bacteroidota</taxon>
        <taxon>Sphingobacteriia</taxon>
        <taxon>Sphingobacteriales</taxon>
        <taxon>Sphingobacteriaceae</taxon>
        <taxon>Pedobacter</taxon>
    </lineage>
</organism>
<keyword evidence="3" id="KW-1185">Reference proteome</keyword>
<gene>
    <name evidence="2" type="ORF">CPT03_19080</name>
</gene>
<dbReference type="KEGG" id="pgs:CPT03_19080"/>
<protein>
    <recommendedName>
        <fullName evidence="4">DUF4760 domain-containing protein</fullName>
    </recommendedName>
</protein>
<proteinExistence type="predicted"/>
<sequence>MIDLSKMTTYEALSLVFTFLAFAVSVVAIFMAGRASVINKNMFKRQGIIDLHMAWQNVNDVDPVALIGPDVVKAVNALALTASLWNHDVIEKSILYQTYWTPYRDIYDKLVSLDSLVPGLNKSCRSLITSEIRKAYRDMSDTDLATVTQTII</sequence>
<keyword evidence="1" id="KW-0812">Transmembrane</keyword>
<dbReference type="EMBL" id="CP024091">
    <property type="protein sequence ID" value="ATP58415.1"/>
    <property type="molecule type" value="Genomic_DNA"/>
</dbReference>
<reference evidence="2 3" key="1">
    <citation type="submission" date="2017-10" db="EMBL/GenBank/DDBJ databases">
        <title>Whole genome of Pedobacter ginsengisoli T01R-27 isolated from tomato rhizosphere.</title>
        <authorList>
            <person name="Weon H.-Y."/>
            <person name="Lee S.A."/>
            <person name="Sang M.K."/>
            <person name="Song J."/>
        </authorList>
    </citation>
    <scope>NUCLEOTIDE SEQUENCE [LARGE SCALE GENOMIC DNA]</scope>
    <source>
        <strain evidence="2 3">T01R-27</strain>
    </source>
</reference>
<keyword evidence="1" id="KW-0472">Membrane</keyword>